<reference evidence="2" key="1">
    <citation type="submission" date="2017-02" db="UniProtKB">
        <authorList>
            <consortium name="WormBaseParasite"/>
        </authorList>
    </citation>
    <scope>IDENTIFICATION</scope>
</reference>
<sequence>MTFPNYMDFVDARGQLEFAAPHDNFIKDCTVQSRLTSCLGTAVSCVNSTDLLKIFKFNKHDNRDYTGDYYMSTYKCTTAYSYITSNYNCLTTADHLSKDAITKCFSDMLTSSEDKMCEAGNTLIQCLDAIYSSYCGPKAADFVCNVAKIDMTYDIPQCADKIMKCNPL</sequence>
<dbReference type="PANTHER" id="PTHR35014:SF1">
    <property type="entry name" value="INFECTION RESPONSE PROTEIN"/>
    <property type="match status" value="1"/>
</dbReference>
<evidence type="ECO:0000313" key="1">
    <source>
        <dbReference type="Proteomes" id="UP000046392"/>
    </source>
</evidence>
<organism evidence="1 2">
    <name type="scientific">Strongyloides papillosus</name>
    <name type="common">Intestinal threadworm</name>
    <dbReference type="NCBI Taxonomy" id="174720"/>
    <lineage>
        <taxon>Eukaryota</taxon>
        <taxon>Metazoa</taxon>
        <taxon>Ecdysozoa</taxon>
        <taxon>Nematoda</taxon>
        <taxon>Chromadorea</taxon>
        <taxon>Rhabditida</taxon>
        <taxon>Tylenchina</taxon>
        <taxon>Panagrolaimomorpha</taxon>
        <taxon>Strongyloidoidea</taxon>
        <taxon>Strongyloididae</taxon>
        <taxon>Strongyloides</taxon>
    </lineage>
</organism>
<dbReference type="WBParaSite" id="SPAL_0000458400.1">
    <property type="protein sequence ID" value="SPAL_0000458400.1"/>
    <property type="gene ID" value="SPAL_0000458400"/>
</dbReference>
<accession>A0A0N5BF14</accession>
<dbReference type="AlphaFoldDB" id="A0A0N5BF14"/>
<dbReference type="Proteomes" id="UP000046392">
    <property type="component" value="Unplaced"/>
</dbReference>
<evidence type="ECO:0000313" key="2">
    <source>
        <dbReference type="WBParaSite" id="SPAL_0000458400.1"/>
    </source>
</evidence>
<proteinExistence type="predicted"/>
<keyword evidence="1" id="KW-1185">Reference proteome</keyword>
<name>A0A0N5BF14_STREA</name>
<dbReference type="PANTHER" id="PTHR35014">
    <property type="entry name" value="INFECTION RESPONSE PROTEIN-RELATED"/>
    <property type="match status" value="1"/>
</dbReference>
<protein>
    <submittedName>
        <fullName evidence="2">DUF19 domain-containing protein</fullName>
    </submittedName>
</protein>